<reference evidence="8 9" key="1">
    <citation type="submission" date="2024-03" db="EMBL/GenBank/DDBJ databases">
        <title>Draft genome sequence of Pseudonocardia nematodicida JCM 31783.</title>
        <authorList>
            <person name="Butdee W."/>
            <person name="Duangmal K."/>
        </authorList>
    </citation>
    <scope>NUCLEOTIDE SEQUENCE [LARGE SCALE GENOMIC DNA]</scope>
    <source>
        <strain evidence="8 9">JCM 31783</strain>
    </source>
</reference>
<dbReference type="PROSITE" id="PS50895">
    <property type="entry name" value="SURF1"/>
    <property type="match status" value="1"/>
</dbReference>
<evidence type="ECO:0000313" key="9">
    <source>
        <dbReference type="Proteomes" id="UP001494902"/>
    </source>
</evidence>
<comment type="subcellular location">
    <subcellularLocation>
        <location evidence="6">Cell membrane</location>
        <topology evidence="6">Multi-pass membrane protein</topology>
    </subcellularLocation>
    <subcellularLocation>
        <location evidence="1">Membrane</location>
    </subcellularLocation>
</comment>
<comment type="similarity">
    <text evidence="2 6">Belongs to the SURF1 family.</text>
</comment>
<evidence type="ECO:0000256" key="6">
    <source>
        <dbReference type="RuleBase" id="RU363076"/>
    </source>
</evidence>
<keyword evidence="4 6" id="KW-1133">Transmembrane helix</keyword>
<feature type="transmembrane region" description="Helical" evidence="6">
    <location>
        <begin position="221"/>
        <end position="240"/>
    </location>
</feature>
<proteinExistence type="inferred from homology"/>
<keyword evidence="6" id="KW-1003">Cell membrane</keyword>
<evidence type="ECO:0000256" key="4">
    <source>
        <dbReference type="ARBA" id="ARBA00022989"/>
    </source>
</evidence>
<gene>
    <name evidence="8" type="ORF">WIS52_28370</name>
</gene>
<dbReference type="Proteomes" id="UP001494902">
    <property type="component" value="Unassembled WGS sequence"/>
</dbReference>
<evidence type="ECO:0000313" key="8">
    <source>
        <dbReference type="EMBL" id="MEQ3554400.1"/>
    </source>
</evidence>
<feature type="region of interest" description="Disordered" evidence="7">
    <location>
        <begin position="248"/>
        <end position="285"/>
    </location>
</feature>
<dbReference type="PANTHER" id="PTHR23427">
    <property type="entry name" value="SURFEIT LOCUS PROTEIN"/>
    <property type="match status" value="1"/>
</dbReference>
<dbReference type="RefSeq" id="WP_349301468.1">
    <property type="nucleotide sequence ID" value="NZ_JBEDNQ010000014.1"/>
</dbReference>
<comment type="caution">
    <text evidence="8">The sequence shown here is derived from an EMBL/GenBank/DDBJ whole genome shotgun (WGS) entry which is preliminary data.</text>
</comment>
<evidence type="ECO:0000256" key="2">
    <source>
        <dbReference type="ARBA" id="ARBA00007165"/>
    </source>
</evidence>
<dbReference type="Pfam" id="PF02104">
    <property type="entry name" value="SURF1"/>
    <property type="match status" value="1"/>
</dbReference>
<feature type="transmembrane region" description="Helical" evidence="6">
    <location>
        <begin position="9"/>
        <end position="32"/>
    </location>
</feature>
<name>A0ABV1KIX4_9PSEU</name>
<keyword evidence="5 6" id="KW-0472">Membrane</keyword>
<dbReference type="EMBL" id="JBEDNQ010000014">
    <property type="protein sequence ID" value="MEQ3554400.1"/>
    <property type="molecule type" value="Genomic_DNA"/>
</dbReference>
<accession>A0ABV1KIX4</accession>
<evidence type="ECO:0000256" key="7">
    <source>
        <dbReference type="SAM" id="MobiDB-lite"/>
    </source>
</evidence>
<sequence length="285" mass="30516">MRFLLRPGWIAFVVAVLAFVVACYTLLAPWQFDREAQRDAQNQQIAEADATAPVPFAELVPAGQGVSGDDVWRRVDLTGTFEPGSEAVARLRQSSGQPAYEILTPLRLADGRTVVVNRGSVFAGDRGEIPAYAPPPAGTVTVQGRLRTNETDPAARAPFTESGVRQVYAVDSREVAGITGLTTVEGIVALDQGQPGVLTPIPVAPPGGGAPFSNFSYALQWLTFGLVALVALGIFIRLELLQRRPDRDRPVSLRDQLAGRDGYAPEDTGPGGDAERHDQNTRSTT</sequence>
<dbReference type="PANTHER" id="PTHR23427:SF2">
    <property type="entry name" value="SURFEIT LOCUS PROTEIN 1"/>
    <property type="match status" value="1"/>
</dbReference>
<dbReference type="CDD" id="cd06662">
    <property type="entry name" value="SURF1"/>
    <property type="match status" value="1"/>
</dbReference>
<dbReference type="PROSITE" id="PS51257">
    <property type="entry name" value="PROKAR_LIPOPROTEIN"/>
    <property type="match status" value="1"/>
</dbReference>
<evidence type="ECO:0000256" key="3">
    <source>
        <dbReference type="ARBA" id="ARBA00022692"/>
    </source>
</evidence>
<evidence type="ECO:0000256" key="1">
    <source>
        <dbReference type="ARBA" id="ARBA00004370"/>
    </source>
</evidence>
<keyword evidence="3 6" id="KW-0812">Transmembrane</keyword>
<dbReference type="InterPro" id="IPR045214">
    <property type="entry name" value="Surf1/Surf4"/>
</dbReference>
<dbReference type="InterPro" id="IPR002994">
    <property type="entry name" value="Surf1/Shy1"/>
</dbReference>
<feature type="compositionally biased region" description="Basic and acidic residues" evidence="7">
    <location>
        <begin position="273"/>
        <end position="285"/>
    </location>
</feature>
<organism evidence="8 9">
    <name type="scientific">Pseudonocardia nematodicida</name>
    <dbReference type="NCBI Taxonomy" id="1206997"/>
    <lineage>
        <taxon>Bacteria</taxon>
        <taxon>Bacillati</taxon>
        <taxon>Actinomycetota</taxon>
        <taxon>Actinomycetes</taxon>
        <taxon>Pseudonocardiales</taxon>
        <taxon>Pseudonocardiaceae</taxon>
        <taxon>Pseudonocardia</taxon>
    </lineage>
</organism>
<evidence type="ECO:0000256" key="5">
    <source>
        <dbReference type="ARBA" id="ARBA00023136"/>
    </source>
</evidence>
<keyword evidence="9" id="KW-1185">Reference proteome</keyword>
<protein>
    <recommendedName>
        <fullName evidence="6">SURF1-like protein</fullName>
    </recommendedName>
</protein>